<evidence type="ECO:0000313" key="9">
    <source>
        <dbReference type="EMBL" id="NBH62428.1"/>
    </source>
</evidence>
<feature type="domain" description="BPL/LPL catalytic" evidence="8">
    <location>
        <begin position="24"/>
        <end position="205"/>
    </location>
</feature>
<evidence type="ECO:0000256" key="5">
    <source>
        <dbReference type="ARBA" id="ARBA00022741"/>
    </source>
</evidence>
<reference evidence="9 10" key="1">
    <citation type="submission" date="2018-08" db="EMBL/GenBank/DDBJ databases">
        <title>Murine metabolic-syndrome-specific gut microbial biobank.</title>
        <authorList>
            <person name="Liu C."/>
        </authorList>
    </citation>
    <scope>NUCLEOTIDE SEQUENCE [LARGE SCALE GENOMIC DNA]</scope>
    <source>
        <strain evidence="9 10">28</strain>
    </source>
</reference>
<dbReference type="InterPro" id="IPR019491">
    <property type="entry name" value="Lipoate_protein_ligase_C"/>
</dbReference>
<dbReference type="InterPro" id="IPR004562">
    <property type="entry name" value="LipoylTrfase_LipoateP_Ligase"/>
</dbReference>
<dbReference type="AlphaFoldDB" id="A0A845QQX2"/>
<dbReference type="Gene3D" id="3.30.930.10">
    <property type="entry name" value="Bira Bifunctional Protein, Domain 2"/>
    <property type="match status" value="1"/>
</dbReference>
<evidence type="ECO:0000256" key="3">
    <source>
        <dbReference type="ARBA" id="ARBA00012367"/>
    </source>
</evidence>
<dbReference type="CDD" id="cd16443">
    <property type="entry name" value="LplA"/>
    <property type="match status" value="1"/>
</dbReference>
<comment type="catalytic activity">
    <reaction evidence="7">
        <text>L-lysyl-[lipoyl-carrier protein] + (R)-lipoate + ATP = N(6)-[(R)-lipoyl]-L-lysyl-[lipoyl-carrier protein] + AMP + diphosphate + H(+)</text>
        <dbReference type="Rhea" id="RHEA:49288"/>
        <dbReference type="Rhea" id="RHEA-COMP:10500"/>
        <dbReference type="Rhea" id="RHEA-COMP:10502"/>
        <dbReference type="ChEBI" id="CHEBI:15378"/>
        <dbReference type="ChEBI" id="CHEBI:29969"/>
        <dbReference type="ChEBI" id="CHEBI:30616"/>
        <dbReference type="ChEBI" id="CHEBI:33019"/>
        <dbReference type="ChEBI" id="CHEBI:83088"/>
        <dbReference type="ChEBI" id="CHEBI:83099"/>
        <dbReference type="ChEBI" id="CHEBI:456215"/>
        <dbReference type="EC" id="6.3.1.20"/>
    </reaction>
</comment>
<evidence type="ECO:0000256" key="2">
    <source>
        <dbReference type="ARBA" id="ARBA00005124"/>
    </source>
</evidence>
<comment type="pathway">
    <text evidence="1">Protein modification; protein lipoylation via exogenous pathway; protein N(6)-(lipoyl)lysine from lipoate: step 2/2.</text>
</comment>
<dbReference type="InterPro" id="IPR004143">
    <property type="entry name" value="BPL_LPL_catalytic"/>
</dbReference>
<dbReference type="GO" id="GO:0005524">
    <property type="term" value="F:ATP binding"/>
    <property type="evidence" value="ECO:0007669"/>
    <property type="project" value="UniProtKB-KW"/>
</dbReference>
<comment type="caution">
    <text evidence="9">The sequence shown here is derived from an EMBL/GenBank/DDBJ whole genome shotgun (WGS) entry which is preliminary data.</text>
</comment>
<organism evidence="9 10">
    <name type="scientific">Anaerotruncus colihominis</name>
    <dbReference type="NCBI Taxonomy" id="169435"/>
    <lineage>
        <taxon>Bacteria</taxon>
        <taxon>Bacillati</taxon>
        <taxon>Bacillota</taxon>
        <taxon>Clostridia</taxon>
        <taxon>Eubacteriales</taxon>
        <taxon>Oscillospiraceae</taxon>
        <taxon>Anaerotruncus</taxon>
    </lineage>
</organism>
<accession>A0A845QQX2</accession>
<dbReference type="Gene3D" id="3.30.390.50">
    <property type="entry name" value="CO dehydrogenase flavoprotein, C-terminal domain"/>
    <property type="match status" value="1"/>
</dbReference>
<dbReference type="Pfam" id="PF10437">
    <property type="entry name" value="Lip_prot_lig_C"/>
    <property type="match status" value="1"/>
</dbReference>
<proteinExistence type="predicted"/>
<evidence type="ECO:0000259" key="8">
    <source>
        <dbReference type="PROSITE" id="PS51733"/>
    </source>
</evidence>
<keyword evidence="10" id="KW-1185">Reference proteome</keyword>
<protein>
    <recommendedName>
        <fullName evidence="3">lipoate--protein ligase</fullName>
        <ecNumber evidence="3">6.3.1.20</ecNumber>
    </recommendedName>
</protein>
<dbReference type="GO" id="GO:0017118">
    <property type="term" value="F:lipoyltransferase activity"/>
    <property type="evidence" value="ECO:0007669"/>
    <property type="project" value="TreeGrafter"/>
</dbReference>
<keyword evidence="6" id="KW-0067">ATP-binding</keyword>
<dbReference type="Pfam" id="PF21948">
    <property type="entry name" value="LplA-B_cat"/>
    <property type="match status" value="1"/>
</dbReference>
<dbReference type="GO" id="GO:0016979">
    <property type="term" value="F:lipoate-protein ligase activity"/>
    <property type="evidence" value="ECO:0007669"/>
    <property type="project" value="UniProtKB-EC"/>
</dbReference>
<dbReference type="SUPFAM" id="SSF82649">
    <property type="entry name" value="SufE/NifU"/>
    <property type="match status" value="1"/>
</dbReference>
<evidence type="ECO:0000256" key="1">
    <source>
        <dbReference type="ARBA" id="ARBA00005085"/>
    </source>
</evidence>
<dbReference type="RefSeq" id="WP_160202712.1">
    <property type="nucleotide sequence ID" value="NZ_QXWK01000024.1"/>
</dbReference>
<dbReference type="GO" id="GO:0009249">
    <property type="term" value="P:protein lipoylation"/>
    <property type="evidence" value="ECO:0007669"/>
    <property type="project" value="InterPro"/>
</dbReference>
<keyword evidence="5" id="KW-0547">Nucleotide-binding</keyword>
<keyword evidence="4 9" id="KW-0436">Ligase</keyword>
<sequence length="334" mass="37144">MNLIIERSHNPSHNLAREEMLFNHVEEDTVYLWRNNPSVIIGRHQNTLAEVDEAAAAREHIGIVRRLTGGGAVFHDLGNINFSFIFPDGVFEEKAAQGLQMMISYLQSCGAPCFANGRNDICMTDSSGNVVKISGTAMTQREERGIFHGCILFDCNLAAMEKVLTPKKEKLVSKGVTSVRSRVSNLRGLVPALRHISADIFFEDWGKELSKSCQLIGKMSPDEEEEIATLIERRYGNRQWNFGRNPICTMEASCRFPVGTVTFHGNIKGSEIKSCSFSGDYLGLEDFGEISARLQGVEFSYSAIEKALQGIKLEAYFGTSNKEDILNFLAGRSE</sequence>
<dbReference type="PROSITE" id="PS51733">
    <property type="entry name" value="BPL_LPL_CATALYTIC"/>
    <property type="match status" value="1"/>
</dbReference>
<evidence type="ECO:0000313" key="10">
    <source>
        <dbReference type="Proteomes" id="UP000446866"/>
    </source>
</evidence>
<dbReference type="SUPFAM" id="SSF55681">
    <property type="entry name" value="Class II aaRS and biotin synthetases"/>
    <property type="match status" value="1"/>
</dbReference>
<dbReference type="EC" id="6.3.1.20" evidence="3"/>
<dbReference type="NCBIfam" id="TIGR00545">
    <property type="entry name" value="lipoyltrans"/>
    <property type="match status" value="1"/>
</dbReference>
<dbReference type="EMBL" id="QXWK01000024">
    <property type="protein sequence ID" value="NBH62428.1"/>
    <property type="molecule type" value="Genomic_DNA"/>
</dbReference>
<dbReference type="PANTHER" id="PTHR12561">
    <property type="entry name" value="LIPOATE-PROTEIN LIGASE"/>
    <property type="match status" value="1"/>
</dbReference>
<name>A0A845QQX2_9FIRM</name>
<dbReference type="InterPro" id="IPR045864">
    <property type="entry name" value="aa-tRNA-synth_II/BPL/LPL"/>
</dbReference>
<dbReference type="GO" id="GO:0005737">
    <property type="term" value="C:cytoplasm"/>
    <property type="evidence" value="ECO:0007669"/>
    <property type="project" value="TreeGrafter"/>
</dbReference>
<dbReference type="PANTHER" id="PTHR12561:SF3">
    <property type="entry name" value="LIPOYLTRANSFERASE 1, MITOCHONDRIAL"/>
    <property type="match status" value="1"/>
</dbReference>
<dbReference type="Proteomes" id="UP000446866">
    <property type="component" value="Unassembled WGS sequence"/>
</dbReference>
<evidence type="ECO:0000256" key="6">
    <source>
        <dbReference type="ARBA" id="ARBA00022840"/>
    </source>
</evidence>
<dbReference type="UniPathway" id="UPA00537">
    <property type="reaction ID" value="UER00594"/>
</dbReference>
<comment type="pathway">
    <text evidence="2">Protein modification; protein lipoylation via exogenous pathway; protein N(6)-(lipoyl)lysine from lipoate: step 1/2.</text>
</comment>
<evidence type="ECO:0000256" key="4">
    <source>
        <dbReference type="ARBA" id="ARBA00022598"/>
    </source>
</evidence>
<gene>
    <name evidence="9" type="ORF">D0435_12275</name>
</gene>
<evidence type="ECO:0000256" key="7">
    <source>
        <dbReference type="ARBA" id="ARBA00048037"/>
    </source>
</evidence>